<evidence type="ECO:0000256" key="1">
    <source>
        <dbReference type="SAM" id="MobiDB-lite"/>
    </source>
</evidence>
<feature type="compositionally biased region" description="Basic residues" evidence="1">
    <location>
        <begin position="139"/>
        <end position="150"/>
    </location>
</feature>
<feature type="region of interest" description="Disordered" evidence="1">
    <location>
        <begin position="139"/>
        <end position="161"/>
    </location>
</feature>
<dbReference type="EMBL" id="KT626570">
    <property type="protein sequence ID" value="AMO27567.1"/>
    <property type="molecule type" value="Genomic_DNA"/>
</dbReference>
<feature type="compositionally biased region" description="Pro residues" evidence="1">
    <location>
        <begin position="213"/>
        <end position="228"/>
    </location>
</feature>
<feature type="compositionally biased region" description="Basic residues" evidence="1">
    <location>
        <begin position="175"/>
        <end position="208"/>
    </location>
</feature>
<organism evidence="2">
    <name type="scientific">Lymantria dispar multicapsid nuclear polyhedrosis virus</name>
    <name type="common">LdMNPV</name>
    <dbReference type="NCBI Taxonomy" id="10449"/>
    <lineage>
        <taxon>Viruses</taxon>
        <taxon>Viruses incertae sedis</taxon>
        <taxon>Naldaviricetes</taxon>
        <taxon>Lefavirales</taxon>
        <taxon>Baculoviridae</taxon>
        <taxon>Alphabaculovirus</taxon>
        <taxon>Alphabaculovirus lydisparis</taxon>
    </lineage>
</organism>
<accession>A0A140HQC0</accession>
<name>A0A140HQC0_NPVLD</name>
<sequence length="228" mass="26481">MRQRKFDLVRLSGAMLVDGPKTAVAGGILQRYRPEMFCVHFNYNGRFRTGADRAIACFCTRRTILNVLTDMLNSDEMDERVKKFCGFELVESGDGAATLVAHRDRLLYLLHNKFVFQWTLVSFTIRLCARPASGRRAWRSAGRRCRRRSPTRTDRPARARARTFPCRVSIRRCRRTPARPPSRRRRTRLWPSSRTRRRSGRRRWRRAARGSPPRRPPTCPAPGPSPCP</sequence>
<reference evidence="2" key="1">
    <citation type="submission" date="2016-03" db="EMBL/GenBank/DDBJ databases">
        <title>Geographic isolates of Lymantria dispar multiple nucleopolyhedrovirus: Genomic analysis and biological activity against different host strains of Lymantria dispar.</title>
        <authorList>
            <person name="Harrison R.L."/>
            <person name="Rowley D.L."/>
            <person name="Keena M.A."/>
        </authorList>
    </citation>
    <scope>NUCLEOTIDE SEQUENCE</scope>
    <source>
        <strain evidence="2">3054</strain>
    </source>
</reference>
<organismHost>
    <name type="scientific">Lepidoptera</name>
    <name type="common">moths &amp; butterflies</name>
    <dbReference type="NCBI Taxonomy" id="7088"/>
</organismHost>
<proteinExistence type="predicted"/>
<protein>
    <submittedName>
        <fullName evidence="2">Uncharacterized protein</fullName>
    </submittedName>
</protein>
<feature type="region of interest" description="Disordered" evidence="1">
    <location>
        <begin position="175"/>
        <end position="228"/>
    </location>
</feature>
<evidence type="ECO:0000313" key="2">
    <source>
        <dbReference type="EMBL" id="AMO27567.1"/>
    </source>
</evidence>